<dbReference type="CDD" id="cd16151">
    <property type="entry name" value="sulfatase_like"/>
    <property type="match status" value="1"/>
</dbReference>
<dbReference type="PANTHER" id="PTHR42693">
    <property type="entry name" value="ARYLSULFATASE FAMILY MEMBER"/>
    <property type="match status" value="1"/>
</dbReference>
<evidence type="ECO:0000256" key="1">
    <source>
        <dbReference type="ARBA" id="ARBA00008779"/>
    </source>
</evidence>
<dbReference type="InterPro" id="IPR017850">
    <property type="entry name" value="Alkaline_phosphatase_core_sf"/>
</dbReference>
<comment type="similarity">
    <text evidence="1">Belongs to the sulfatase family.</text>
</comment>
<gene>
    <name evidence="6" type="ORF">E1898_04550</name>
</gene>
<keyword evidence="3" id="KW-0378">Hydrolase</keyword>
<dbReference type="Pfam" id="PF00884">
    <property type="entry name" value="Sulfatase"/>
    <property type="match status" value="1"/>
</dbReference>
<dbReference type="Proteomes" id="UP000295438">
    <property type="component" value="Unassembled WGS sequence"/>
</dbReference>
<dbReference type="InterPro" id="IPR050738">
    <property type="entry name" value="Sulfatase"/>
</dbReference>
<dbReference type="RefSeq" id="WP_133390017.1">
    <property type="nucleotide sequence ID" value="NZ_SMUW01000028.1"/>
</dbReference>
<name>A0A4R5V7B6_9BACT</name>
<keyword evidence="4" id="KW-0106">Calcium</keyword>
<organism evidence="6 7">
    <name type="scientific">Algoriphagus formosus</name>
    <dbReference type="NCBI Taxonomy" id="2007308"/>
    <lineage>
        <taxon>Bacteria</taxon>
        <taxon>Pseudomonadati</taxon>
        <taxon>Bacteroidota</taxon>
        <taxon>Cytophagia</taxon>
        <taxon>Cytophagales</taxon>
        <taxon>Cyclobacteriaceae</taxon>
        <taxon>Algoriphagus</taxon>
    </lineage>
</organism>
<evidence type="ECO:0000313" key="6">
    <source>
        <dbReference type="EMBL" id="TDK47948.1"/>
    </source>
</evidence>
<dbReference type="EMBL" id="SMUW01000028">
    <property type="protein sequence ID" value="TDK47948.1"/>
    <property type="molecule type" value="Genomic_DNA"/>
</dbReference>
<evidence type="ECO:0000256" key="3">
    <source>
        <dbReference type="ARBA" id="ARBA00022801"/>
    </source>
</evidence>
<reference evidence="6 7" key="1">
    <citation type="submission" date="2019-03" db="EMBL/GenBank/DDBJ databases">
        <title>Algoriphagus aquimaris sp. nov., isolated form marine sediment in Pohang, Korea.</title>
        <authorList>
            <person name="Kim J."/>
            <person name="Yoon S.-H."/>
            <person name="Lee S.-S."/>
        </authorList>
    </citation>
    <scope>NUCLEOTIDE SEQUENCE [LARGE SCALE GENOMIC DNA]</scope>
    <source>
        <strain evidence="6 7">F21</strain>
    </source>
</reference>
<dbReference type="InterPro" id="IPR024607">
    <property type="entry name" value="Sulfatase_CS"/>
</dbReference>
<accession>A0A4R5V7B6</accession>
<evidence type="ECO:0000256" key="2">
    <source>
        <dbReference type="ARBA" id="ARBA00022723"/>
    </source>
</evidence>
<dbReference type="AlphaFoldDB" id="A0A4R5V7B6"/>
<comment type="caution">
    <text evidence="6">The sequence shown here is derived from an EMBL/GenBank/DDBJ whole genome shotgun (WGS) entry which is preliminary data.</text>
</comment>
<dbReference type="GO" id="GO:0046872">
    <property type="term" value="F:metal ion binding"/>
    <property type="evidence" value="ECO:0007669"/>
    <property type="project" value="UniProtKB-KW"/>
</dbReference>
<evidence type="ECO:0000313" key="7">
    <source>
        <dbReference type="Proteomes" id="UP000295438"/>
    </source>
</evidence>
<feature type="domain" description="Sulfatase N-terminal" evidence="5">
    <location>
        <begin position="33"/>
        <end position="334"/>
    </location>
</feature>
<keyword evidence="7" id="KW-1185">Reference proteome</keyword>
<sequence length="436" mass="50311">MRKLFIHSKGKYFLLSLTLILQLVSFAQENRKPNIVFIMADDLGYETLGINGGESYQTPNLDRIARKGINFTEAYATPLCTPSRVQLMTGKYNFRNYIGFGVLENEEITFANVLKDLGYSTAIAGKWQLGGDFSTPNHFGFDQYCLWQINEGDFWYRYKNPRLVQNGRELTLNHPSDAYGPDIFTTFIIDFIRKNANKPFLVYYPMALVHDPFQPTPRDSKFKDYPIEDLNDITYFRSMVEYMDELVGRIYSELESQNLLDNTYIIFTGDNGTDRKVISKFKGDSIRGDKGYTTSAGTHVPLIISGPSLRELGQNSDHLVDFTDFFPTFLDIANGSKPNKLLLDGRSLKPFLVGEPYTPRRWIFTDYNSKGRDFPIKKYVQDKQFKLYSDGSFFNYKNDPQEKSPLSIDKLKGESYENYLILNQALSLYQQMNFNE</sequence>
<dbReference type="Gene3D" id="3.40.720.10">
    <property type="entry name" value="Alkaline Phosphatase, subunit A"/>
    <property type="match status" value="1"/>
</dbReference>
<dbReference type="SUPFAM" id="SSF53649">
    <property type="entry name" value="Alkaline phosphatase-like"/>
    <property type="match status" value="1"/>
</dbReference>
<dbReference type="GO" id="GO:0004065">
    <property type="term" value="F:arylsulfatase activity"/>
    <property type="evidence" value="ECO:0007669"/>
    <property type="project" value="TreeGrafter"/>
</dbReference>
<evidence type="ECO:0000259" key="5">
    <source>
        <dbReference type="Pfam" id="PF00884"/>
    </source>
</evidence>
<dbReference type="InterPro" id="IPR000917">
    <property type="entry name" value="Sulfatase_N"/>
</dbReference>
<protein>
    <submittedName>
        <fullName evidence="6">Arylsulfatase A</fullName>
    </submittedName>
</protein>
<dbReference type="PROSITE" id="PS00523">
    <property type="entry name" value="SULFATASE_1"/>
    <property type="match status" value="1"/>
</dbReference>
<evidence type="ECO:0000256" key="4">
    <source>
        <dbReference type="ARBA" id="ARBA00022837"/>
    </source>
</evidence>
<dbReference type="PANTHER" id="PTHR42693:SF53">
    <property type="entry name" value="ENDO-4-O-SULFATASE"/>
    <property type="match status" value="1"/>
</dbReference>
<proteinExistence type="inferred from homology"/>
<keyword evidence="2" id="KW-0479">Metal-binding</keyword>